<protein>
    <submittedName>
        <fullName evidence="1">Uncharacterized protein</fullName>
    </submittedName>
</protein>
<dbReference type="EMBL" id="HG992985">
    <property type="protein sequence ID" value="CAE7208298.1"/>
    <property type="molecule type" value="Genomic_DNA"/>
</dbReference>
<accession>A0A6S6WCF5</accession>
<name>A0A6S6WCF5_9PLEO</name>
<sequence length="71" mass="7441">MKLVFLTALASLAPLALAAEGGGILTGTVVQGPTRMNCKYLNSYWACPPGSNAKLDTVCKARNGQFYADSC</sequence>
<evidence type="ECO:0000313" key="1">
    <source>
        <dbReference type="EMBL" id="CAE7208298.1"/>
    </source>
</evidence>
<gene>
    <name evidence="1" type="ORF">PTTW11_09811</name>
</gene>
<proteinExistence type="predicted"/>
<dbReference type="AlphaFoldDB" id="A0A6S6WCF5"/>
<evidence type="ECO:0000313" key="2">
    <source>
        <dbReference type="Proteomes" id="UP000472372"/>
    </source>
</evidence>
<reference evidence="1" key="1">
    <citation type="submission" date="2021-02" db="EMBL/GenBank/DDBJ databases">
        <authorList>
            <person name="Syme A R."/>
            <person name="Syme A R."/>
            <person name="Moolhuijzen P."/>
        </authorList>
    </citation>
    <scope>NUCLEOTIDE SEQUENCE</scope>
    <source>
        <strain evidence="1">W1-1</strain>
    </source>
</reference>
<dbReference type="Proteomes" id="UP000472372">
    <property type="component" value="Chromosome 9"/>
</dbReference>
<organism evidence="1 2">
    <name type="scientific">Pyrenophora teres f. teres</name>
    <dbReference type="NCBI Taxonomy" id="97479"/>
    <lineage>
        <taxon>Eukaryota</taxon>
        <taxon>Fungi</taxon>
        <taxon>Dikarya</taxon>
        <taxon>Ascomycota</taxon>
        <taxon>Pezizomycotina</taxon>
        <taxon>Dothideomycetes</taxon>
        <taxon>Pleosporomycetidae</taxon>
        <taxon>Pleosporales</taxon>
        <taxon>Pleosporineae</taxon>
        <taxon>Pleosporaceae</taxon>
        <taxon>Pyrenophora</taxon>
    </lineage>
</organism>